<evidence type="ECO:0000313" key="2">
    <source>
        <dbReference type="Proteomes" id="UP000433737"/>
    </source>
</evidence>
<name>A0AAX3J642_9GAMM</name>
<reference evidence="1 2" key="1">
    <citation type="submission" date="2019-10" db="EMBL/GenBank/DDBJ databases">
        <authorList>
            <person name="Karimi E."/>
        </authorList>
    </citation>
    <scope>NUCLEOTIDE SEQUENCE [LARGE SCALE GENOMIC DNA]</scope>
    <source>
        <strain evidence="1">Pantoea sp. 111</strain>
    </source>
</reference>
<sequence>MSSLLHILLMTGAQVIDYRAEV</sequence>
<organism evidence="1 2">
    <name type="scientific">Pantoea brenneri</name>
    <dbReference type="NCBI Taxonomy" id="472694"/>
    <lineage>
        <taxon>Bacteria</taxon>
        <taxon>Pseudomonadati</taxon>
        <taxon>Pseudomonadota</taxon>
        <taxon>Gammaproteobacteria</taxon>
        <taxon>Enterobacterales</taxon>
        <taxon>Erwiniaceae</taxon>
        <taxon>Pantoea</taxon>
    </lineage>
</organism>
<dbReference type="EMBL" id="CABWMH010000009">
    <property type="protein sequence ID" value="VXB81527.1"/>
    <property type="molecule type" value="Genomic_DNA"/>
</dbReference>
<proteinExistence type="predicted"/>
<evidence type="ECO:0000313" key="1">
    <source>
        <dbReference type="EMBL" id="VXB81527.1"/>
    </source>
</evidence>
<accession>A0AAX3J642</accession>
<dbReference type="AlphaFoldDB" id="A0AAX3J642"/>
<dbReference type="Proteomes" id="UP000433737">
    <property type="component" value="Unassembled WGS sequence"/>
</dbReference>
<comment type="caution">
    <text evidence="1">The sequence shown here is derived from an EMBL/GenBank/DDBJ whole genome shotgun (WGS) entry which is preliminary data.</text>
</comment>
<gene>
    <name evidence="1" type="ORF">PANT111_170333</name>
</gene>
<protein>
    <submittedName>
        <fullName evidence="1">Uncharacterized protein</fullName>
    </submittedName>
</protein>